<evidence type="ECO:0000313" key="5">
    <source>
        <dbReference type="Proteomes" id="UP000823877"/>
    </source>
</evidence>
<dbReference type="EMBL" id="DWXN01000013">
    <property type="protein sequence ID" value="HJB75745.1"/>
    <property type="molecule type" value="Genomic_DNA"/>
</dbReference>
<dbReference type="InterPro" id="IPR009835">
    <property type="entry name" value="SrtB"/>
</dbReference>
<dbReference type="InterPro" id="IPR023365">
    <property type="entry name" value="Sortase_dom-sf"/>
</dbReference>
<dbReference type="EC" id="3.4.22.71" evidence="4"/>
<dbReference type="Pfam" id="PF04203">
    <property type="entry name" value="Sortase"/>
    <property type="match status" value="1"/>
</dbReference>
<dbReference type="GO" id="GO:0016787">
    <property type="term" value="F:hydrolase activity"/>
    <property type="evidence" value="ECO:0007669"/>
    <property type="project" value="UniProtKB-KW"/>
</dbReference>
<feature type="signal peptide" evidence="3">
    <location>
        <begin position="1"/>
        <end position="22"/>
    </location>
</feature>
<dbReference type="SUPFAM" id="SSF63817">
    <property type="entry name" value="Sortase"/>
    <property type="match status" value="1"/>
</dbReference>
<comment type="caution">
    <text evidence="4">The sequence shown here is derived from an EMBL/GenBank/DDBJ whole genome shotgun (WGS) entry which is preliminary data.</text>
</comment>
<dbReference type="Gene3D" id="2.40.260.10">
    <property type="entry name" value="Sortase"/>
    <property type="match status" value="1"/>
</dbReference>
<feature type="active site" description="Acyl-thioester intermediate" evidence="2">
    <location>
        <position position="226"/>
    </location>
</feature>
<feature type="chain" id="PRO_5039236582" evidence="3">
    <location>
        <begin position="23"/>
        <end position="299"/>
    </location>
</feature>
<dbReference type="CDD" id="cd05826">
    <property type="entry name" value="Sortase_B"/>
    <property type="match status" value="1"/>
</dbReference>
<organism evidence="4 5">
    <name type="scientific">Candidatus Eubacterium faecale</name>
    <dbReference type="NCBI Taxonomy" id="2838568"/>
    <lineage>
        <taxon>Bacteria</taxon>
        <taxon>Bacillati</taxon>
        <taxon>Bacillota</taxon>
        <taxon>Clostridia</taxon>
        <taxon>Eubacteriales</taxon>
        <taxon>Eubacteriaceae</taxon>
        <taxon>Eubacterium</taxon>
    </lineage>
</organism>
<keyword evidence="1 4" id="KW-0378">Hydrolase</keyword>
<dbReference type="Proteomes" id="UP000823877">
    <property type="component" value="Unassembled WGS sequence"/>
</dbReference>
<gene>
    <name evidence="4" type="primary">srtB</name>
    <name evidence="4" type="ORF">IAA37_08780</name>
</gene>
<name>A0A9D2MJ36_9FIRM</name>
<proteinExistence type="predicted"/>
<dbReference type="NCBIfam" id="TIGR03064">
    <property type="entry name" value="sortase_srtB"/>
    <property type="match status" value="1"/>
</dbReference>
<accession>A0A9D2MJ36</accession>
<reference evidence="4" key="1">
    <citation type="journal article" date="2021" name="PeerJ">
        <title>Extensive microbial diversity within the chicken gut microbiome revealed by metagenomics and culture.</title>
        <authorList>
            <person name="Gilroy R."/>
            <person name="Ravi A."/>
            <person name="Getino M."/>
            <person name="Pursley I."/>
            <person name="Horton D.L."/>
            <person name="Alikhan N.F."/>
            <person name="Baker D."/>
            <person name="Gharbi K."/>
            <person name="Hall N."/>
            <person name="Watson M."/>
            <person name="Adriaenssens E.M."/>
            <person name="Foster-Nyarko E."/>
            <person name="Jarju S."/>
            <person name="Secka A."/>
            <person name="Antonio M."/>
            <person name="Oren A."/>
            <person name="Chaudhuri R.R."/>
            <person name="La Ragione R."/>
            <person name="Hildebrand F."/>
            <person name="Pallen M.J."/>
        </authorList>
    </citation>
    <scope>NUCLEOTIDE SEQUENCE</scope>
    <source>
        <strain evidence="4">CHK188-16595</strain>
    </source>
</reference>
<sequence>MSKKKKIAVAVTVILVIAAAAAAYLLYSGGFFDKPVAETEPTSAAAPDETTTVPAVYQEYYNRNQDFVGWIKIEGTDIDYPVVQADDNEYYLNHNFDRERESRGTIFMDYLSDPNLGYMNTVIHGHNWLDDTVFSELPQYSDIEYYREHPIIEYNTRTEMHKWKIFAVFITTASADEDNGYVFNYVYPDMGGLNYDGYMAEVNKRTLYYTDVDVNANDKILTLSTCTREVDTRSYRADCRIVILARMVRDGESETVNTAAAYENPNPKYPQIWYDLKGRENPYKNEEFWYPYETMNESQ</sequence>
<protein>
    <submittedName>
        <fullName evidence="4">Class B sortase</fullName>
        <ecNumber evidence="4">3.4.22.71</ecNumber>
    </submittedName>
</protein>
<dbReference type="InterPro" id="IPR005754">
    <property type="entry name" value="Sortase"/>
</dbReference>
<reference evidence="4" key="2">
    <citation type="submission" date="2021-04" db="EMBL/GenBank/DDBJ databases">
        <authorList>
            <person name="Gilroy R."/>
        </authorList>
    </citation>
    <scope>NUCLEOTIDE SEQUENCE</scope>
    <source>
        <strain evidence="4">CHK188-16595</strain>
    </source>
</reference>
<evidence type="ECO:0000256" key="3">
    <source>
        <dbReference type="SAM" id="SignalP"/>
    </source>
</evidence>
<keyword evidence="3" id="KW-0732">Signal</keyword>
<dbReference type="AlphaFoldDB" id="A0A9D2MJ36"/>
<evidence type="ECO:0000256" key="2">
    <source>
        <dbReference type="PIRSR" id="PIRSR605754-1"/>
    </source>
</evidence>
<evidence type="ECO:0000256" key="1">
    <source>
        <dbReference type="ARBA" id="ARBA00022801"/>
    </source>
</evidence>
<evidence type="ECO:0000313" key="4">
    <source>
        <dbReference type="EMBL" id="HJB75745.1"/>
    </source>
</evidence>
<feature type="active site" description="Proton donor/acceptor" evidence="2">
    <location>
        <position position="126"/>
    </location>
</feature>